<evidence type="ECO:0000313" key="3">
    <source>
        <dbReference type="Proteomes" id="UP000179588"/>
    </source>
</evidence>
<organism evidence="2 3">
    <name type="scientific">Providencia stuartii</name>
    <dbReference type="NCBI Taxonomy" id="588"/>
    <lineage>
        <taxon>Bacteria</taxon>
        <taxon>Pseudomonadati</taxon>
        <taxon>Pseudomonadota</taxon>
        <taxon>Gammaproteobacteria</taxon>
        <taxon>Enterobacterales</taxon>
        <taxon>Morganellaceae</taxon>
        <taxon>Providencia</taxon>
    </lineage>
</organism>
<evidence type="ECO:0000313" key="2">
    <source>
        <dbReference type="EMBL" id="OHT22346.1"/>
    </source>
</evidence>
<keyword evidence="1" id="KW-1133">Transmembrane helix</keyword>
<gene>
    <name evidence="2" type="ORF">A3Q29_11035</name>
</gene>
<evidence type="ECO:0000256" key="1">
    <source>
        <dbReference type="SAM" id="Phobius"/>
    </source>
</evidence>
<dbReference type="EMBL" id="LVIE01000234">
    <property type="protein sequence ID" value="OHT22346.1"/>
    <property type="molecule type" value="Genomic_DNA"/>
</dbReference>
<keyword evidence="1" id="KW-0812">Transmembrane</keyword>
<keyword evidence="3" id="KW-1185">Reference proteome</keyword>
<protein>
    <submittedName>
        <fullName evidence="2">Uncharacterized protein</fullName>
    </submittedName>
</protein>
<proteinExistence type="predicted"/>
<name>A0A1S1HLQ0_PROST</name>
<feature type="transmembrane region" description="Helical" evidence="1">
    <location>
        <begin position="7"/>
        <end position="24"/>
    </location>
</feature>
<keyword evidence="1" id="KW-0472">Membrane</keyword>
<comment type="caution">
    <text evidence="2">The sequence shown here is derived from an EMBL/GenBank/DDBJ whole genome shotgun (WGS) entry which is preliminary data.</text>
</comment>
<accession>A0A1S1HLQ0</accession>
<dbReference type="Proteomes" id="UP000179588">
    <property type="component" value="Unassembled WGS sequence"/>
</dbReference>
<sequence>MGKKILLVYIMIGILTALYGYLWGDYHYQSLGYHLGRGLVWPAVWFPSLGKAIGAVLLVVIIAIIGIIQFIKNRS</sequence>
<dbReference type="AlphaFoldDB" id="A0A1S1HLQ0"/>
<reference evidence="2 3" key="1">
    <citation type="submission" date="2016-03" db="EMBL/GenBank/DDBJ databases">
        <title>Genome sequence of Providencia stuartii strain, isolated from the salivary glands of larval Lucilia sericata.</title>
        <authorList>
            <person name="Yuan Y."/>
            <person name="Zhang Y."/>
            <person name="Fu S."/>
            <person name="Crippen T.L."/>
            <person name="Visi D."/>
            <person name="Benbow M.E."/>
            <person name="Allen M."/>
            <person name="Tomberlin J.K."/>
            <person name="Sze S.-H."/>
            <person name="Tarone A.M."/>
        </authorList>
    </citation>
    <scope>NUCLEOTIDE SEQUENCE [LARGE SCALE GENOMIC DNA]</scope>
    <source>
        <strain evidence="2 3">Crippen</strain>
    </source>
</reference>
<feature type="transmembrane region" description="Helical" evidence="1">
    <location>
        <begin position="44"/>
        <end position="71"/>
    </location>
</feature>